<protein>
    <recommendedName>
        <fullName evidence="3">Transcriptional regulator</fullName>
    </recommendedName>
</protein>
<accession>A0A167EU07</accession>
<dbReference type="EMBL" id="CP014503">
    <property type="protein sequence ID" value="ANB14452.1"/>
    <property type="molecule type" value="Genomic_DNA"/>
</dbReference>
<evidence type="ECO:0008006" key="3">
    <source>
        <dbReference type="Google" id="ProtNLM"/>
    </source>
</evidence>
<dbReference type="OrthoDB" id="2101473at2759"/>
<evidence type="ECO:0000313" key="2">
    <source>
        <dbReference type="Proteomes" id="UP000189580"/>
    </source>
</evidence>
<organism evidence="1 2">
    <name type="scientific">Sugiyamaella lignohabitans</name>
    <dbReference type="NCBI Taxonomy" id="796027"/>
    <lineage>
        <taxon>Eukaryota</taxon>
        <taxon>Fungi</taxon>
        <taxon>Dikarya</taxon>
        <taxon>Ascomycota</taxon>
        <taxon>Saccharomycotina</taxon>
        <taxon>Dipodascomycetes</taxon>
        <taxon>Dipodascales</taxon>
        <taxon>Trichomonascaceae</taxon>
        <taxon>Sugiyamaella</taxon>
    </lineage>
</organism>
<dbReference type="InterPro" id="IPR007396">
    <property type="entry name" value="TR_PAI2-type"/>
</dbReference>
<proteinExistence type="predicted"/>
<dbReference type="Proteomes" id="UP000189580">
    <property type="component" value="Chromosome b"/>
</dbReference>
<reference evidence="1 2" key="1">
    <citation type="submission" date="2016-02" db="EMBL/GenBank/DDBJ databases">
        <title>Complete genome sequence and transcriptome regulation of the pentose utilising yeast Sugiyamaella lignohabitans.</title>
        <authorList>
            <person name="Bellasio M."/>
            <person name="Peymann A."/>
            <person name="Valli M."/>
            <person name="Sipitzky M."/>
            <person name="Graf A."/>
            <person name="Sauer M."/>
            <person name="Marx H."/>
            <person name="Mattanovich D."/>
        </authorList>
    </citation>
    <scope>NUCLEOTIDE SEQUENCE [LARGE SCALE GENOMIC DNA]</scope>
    <source>
        <strain evidence="1 2">CBS 10342</strain>
    </source>
</reference>
<dbReference type="PANTHER" id="PTHR35802">
    <property type="entry name" value="PROTEASE SYNTHASE AND SPORULATION PROTEIN PAI 2"/>
    <property type="match status" value="1"/>
</dbReference>
<dbReference type="RefSeq" id="XP_018736929.1">
    <property type="nucleotide sequence ID" value="XM_018878969.1"/>
</dbReference>
<dbReference type="AlphaFoldDB" id="A0A167EU07"/>
<dbReference type="PIRSF" id="PIRSF010372">
    <property type="entry name" value="PaiB"/>
    <property type="match status" value="1"/>
</dbReference>
<dbReference type="KEGG" id="slb:AWJ20_2042"/>
<dbReference type="PANTHER" id="PTHR35802:SF1">
    <property type="entry name" value="PROTEASE SYNTHASE AND SPORULATION PROTEIN PAI 2"/>
    <property type="match status" value="1"/>
</dbReference>
<sequence>MYIPKYNVEPSEELQIQLIREFPLGTIITSSADGIIANHLPFLVDKTSDGLVLRAHFARVNHQRDDFRSGKELLVVFKGLDGYETPNWYVDTKPTTGKVVPTWDFSAVHVYGVPTVIEDPAWIYKQFTDLSNMNEREQSEPWTVDQAPESYVNLLQKAIWGLEIKVTRVESKWKVGQKLSDKDNRGVIEGFKTQGEKGAALSEVVEKAKIRHDERRKNGLQT</sequence>
<dbReference type="InterPro" id="IPR012349">
    <property type="entry name" value="Split_barrel_FMN-bd"/>
</dbReference>
<dbReference type="Pfam" id="PF04299">
    <property type="entry name" value="FMN_bind_2"/>
    <property type="match status" value="1"/>
</dbReference>
<dbReference type="Gene3D" id="2.30.110.10">
    <property type="entry name" value="Electron Transport, Fmn-binding Protein, Chain A"/>
    <property type="match status" value="1"/>
</dbReference>
<dbReference type="GeneID" id="30033910"/>
<dbReference type="SUPFAM" id="SSF50475">
    <property type="entry name" value="FMN-binding split barrel"/>
    <property type="match status" value="1"/>
</dbReference>
<keyword evidence="2" id="KW-1185">Reference proteome</keyword>
<gene>
    <name evidence="1" type="ORF">AWJ20_2042</name>
</gene>
<evidence type="ECO:0000313" key="1">
    <source>
        <dbReference type="EMBL" id="ANB14452.1"/>
    </source>
</evidence>
<name>A0A167EU07_9ASCO</name>